<evidence type="ECO:0000256" key="8">
    <source>
        <dbReference type="ARBA" id="ARBA00023136"/>
    </source>
</evidence>
<organism evidence="12">
    <name type="scientific">Streptococcus infantis SK1302</name>
    <dbReference type="NCBI Taxonomy" id="871237"/>
    <lineage>
        <taxon>Bacteria</taxon>
        <taxon>Bacillati</taxon>
        <taxon>Bacillota</taxon>
        <taxon>Bacilli</taxon>
        <taxon>Lactobacillales</taxon>
        <taxon>Streptococcaceae</taxon>
        <taxon>Streptococcus</taxon>
    </lineage>
</organism>
<evidence type="ECO:0000256" key="2">
    <source>
        <dbReference type="ARBA" id="ARBA00022676"/>
    </source>
</evidence>
<evidence type="ECO:0000256" key="7">
    <source>
        <dbReference type="ARBA" id="ARBA00022989"/>
    </source>
</evidence>
<evidence type="ECO:0000256" key="9">
    <source>
        <dbReference type="ARBA" id="ARBA00023316"/>
    </source>
</evidence>
<proteinExistence type="predicted"/>
<dbReference type="SUPFAM" id="SSF53955">
    <property type="entry name" value="Lysozyme-like"/>
    <property type="match status" value="1"/>
</dbReference>
<evidence type="ECO:0000256" key="1">
    <source>
        <dbReference type="ARBA" id="ARBA00022475"/>
    </source>
</evidence>
<keyword evidence="6" id="KW-0573">Peptidoglycan synthesis</keyword>
<dbReference type="Pfam" id="PF00912">
    <property type="entry name" value="Transgly"/>
    <property type="match status" value="1"/>
</dbReference>
<reference evidence="12" key="1">
    <citation type="submission" date="2010-09" db="EMBL/GenBank/DDBJ databases">
        <authorList>
            <person name="Daugherty S.C."/>
            <person name="Kilian M."/>
            <person name="Tettelin H."/>
        </authorList>
    </citation>
    <scope>NUCLEOTIDE SEQUENCE [LARGE SCALE GENOMIC DNA]</scope>
    <source>
        <strain evidence="12">SK1302</strain>
    </source>
</reference>
<dbReference type="InterPro" id="IPR023346">
    <property type="entry name" value="Lysozyme-like_dom_sf"/>
</dbReference>
<gene>
    <name evidence="12" type="ORF">SIN_0964</name>
</gene>
<name>A0ABN0B4T6_9STRE</name>
<dbReference type="InterPro" id="IPR050396">
    <property type="entry name" value="Glycosyltr_51/Transpeptidase"/>
</dbReference>
<feature type="transmembrane region" description="Helical" evidence="10">
    <location>
        <begin position="66"/>
        <end position="86"/>
    </location>
</feature>
<dbReference type="Gene3D" id="1.10.3810.10">
    <property type="entry name" value="Biosynthetic peptidoglycan transglycosylase-like"/>
    <property type="match status" value="1"/>
</dbReference>
<evidence type="ECO:0000256" key="3">
    <source>
        <dbReference type="ARBA" id="ARBA00022679"/>
    </source>
</evidence>
<keyword evidence="7 10" id="KW-1133">Transmembrane helix</keyword>
<evidence type="ECO:0000256" key="6">
    <source>
        <dbReference type="ARBA" id="ARBA00022984"/>
    </source>
</evidence>
<keyword evidence="3" id="KW-0808">Transferase</keyword>
<evidence type="ECO:0000256" key="4">
    <source>
        <dbReference type="ARBA" id="ARBA00022692"/>
    </source>
</evidence>
<accession>A0ABN0B4T6</accession>
<feature type="domain" description="Glycosyl transferase family 51" evidence="11">
    <location>
        <begin position="118"/>
        <end position="292"/>
    </location>
</feature>
<evidence type="ECO:0000259" key="11">
    <source>
        <dbReference type="Pfam" id="PF00912"/>
    </source>
</evidence>
<sequence length="350" mass="37913">MNKHVTRIKQKGLVLLGSLKLTASKMNAKKKSGKNSKKKKQTQTPFDIWTLFAKILLGIKATFNTLFILAFIGGLLGTGVALGYAVSLFDQVSVPQTEDLIKQVNNISSISEIRYADGSMISAIESDLIRTSVSSDAISDNLKQAIVATEDEHFAEHNGVVPKAVIRASLGKFIGLGSSSGGSTLTQQLIKQQVVGDAPTLARKASEIVDALALERAMSKDEILTTYLNVAPFGRNNKGQNIAGAQQAAKGIFGVDASKLTIPQAAFLAGLPQSPISYSPYESTGEMKSEEDIKLGIKRSKDVLYNMYRTGVLSQEDYETYTAYDIKQDFLPSENTSVTSKRLPLLHCTR</sequence>
<dbReference type="PANTHER" id="PTHR32282:SF32">
    <property type="entry name" value="PENICILLIN-BINDING PROTEIN 2A"/>
    <property type="match status" value="1"/>
</dbReference>
<evidence type="ECO:0000256" key="5">
    <source>
        <dbReference type="ARBA" id="ARBA00022960"/>
    </source>
</evidence>
<keyword evidence="5" id="KW-0133">Cell shape</keyword>
<keyword evidence="1" id="KW-1003">Cell membrane</keyword>
<keyword evidence="2" id="KW-0328">Glycosyltransferase</keyword>
<evidence type="ECO:0000313" key="12">
    <source>
        <dbReference type="EMBL" id="EFO54220.1"/>
    </source>
</evidence>
<dbReference type="InterPro" id="IPR001264">
    <property type="entry name" value="Glyco_trans_51"/>
</dbReference>
<evidence type="ECO:0000256" key="10">
    <source>
        <dbReference type="SAM" id="Phobius"/>
    </source>
</evidence>
<dbReference type="PANTHER" id="PTHR32282">
    <property type="entry name" value="BINDING PROTEIN TRANSPEPTIDASE, PUTATIVE-RELATED"/>
    <property type="match status" value="1"/>
</dbReference>
<dbReference type="InterPro" id="IPR036950">
    <property type="entry name" value="PBP_transglycosylase"/>
</dbReference>
<comment type="caution">
    <text evidence="12">The sequence shown here is derived from an EMBL/GenBank/DDBJ whole genome shotgun (WGS) entry which is preliminary data.</text>
</comment>
<keyword evidence="8 10" id="KW-0472">Membrane</keyword>
<keyword evidence="9" id="KW-0961">Cell wall biogenesis/degradation</keyword>
<dbReference type="EMBL" id="AEDY01000060">
    <property type="protein sequence ID" value="EFO54220.1"/>
    <property type="molecule type" value="Genomic_DNA"/>
</dbReference>
<keyword evidence="4 10" id="KW-0812">Transmembrane</keyword>
<protein>
    <submittedName>
        <fullName evidence="12">Penicillin-binding protein 1B</fullName>
    </submittedName>
</protein>